<keyword evidence="2" id="KW-1133">Transmembrane helix</keyword>
<evidence type="ECO:0000313" key="4">
    <source>
        <dbReference type="Proteomes" id="UP000482800"/>
    </source>
</evidence>
<keyword evidence="2" id="KW-0472">Membrane</keyword>
<comment type="caution">
    <text evidence="3">The sequence shown here is derived from an EMBL/GenBank/DDBJ whole genome shotgun (WGS) entry which is preliminary data.</text>
</comment>
<sequence length="208" mass="21367">MDDTTREIAGQRLERLIRRRSRRRTVVLGLLLCVVAGLLGWWAHGLTSRATSEEQRADQAVSSAEQLCAQVEQLGRQCVIDPAELRGEAGPQGEAGPPGPQGPPGPTGNMGPPGPMGPVGPSGAPGADGRDGVGEPGPAGAAGEPGPAGPQGEPGPAGKDGVAGKPPASWRWTDPDGAEYECLRDDGSPESAPTYTCRTTSQPSRLLR</sequence>
<dbReference type="Gene3D" id="1.20.5.320">
    <property type="entry name" value="6-Phosphogluconate Dehydrogenase, domain 3"/>
    <property type="match status" value="1"/>
</dbReference>
<dbReference type="Proteomes" id="UP000482800">
    <property type="component" value="Unassembled WGS sequence"/>
</dbReference>
<dbReference type="Pfam" id="PF01391">
    <property type="entry name" value="Collagen"/>
    <property type="match status" value="1"/>
</dbReference>
<feature type="compositionally biased region" description="Polar residues" evidence="1">
    <location>
        <begin position="191"/>
        <end position="208"/>
    </location>
</feature>
<evidence type="ECO:0000256" key="1">
    <source>
        <dbReference type="SAM" id="MobiDB-lite"/>
    </source>
</evidence>
<dbReference type="EMBL" id="BLPF01000001">
    <property type="protein sequence ID" value="GFJ79468.1"/>
    <property type="molecule type" value="Genomic_DNA"/>
</dbReference>
<feature type="compositionally biased region" description="Pro residues" evidence="1">
    <location>
        <begin position="97"/>
        <end position="118"/>
    </location>
</feature>
<dbReference type="PANTHER" id="PTHR24637:SF428">
    <property type="entry name" value="SCAVENGER RECEPTOR CLASS A MEMBER 3"/>
    <property type="match status" value="1"/>
</dbReference>
<reference evidence="3 4" key="1">
    <citation type="submission" date="2020-03" db="EMBL/GenBank/DDBJ databases">
        <title>Whole genome shotgun sequence of Phytohabitans houttuyneae NBRC 108639.</title>
        <authorList>
            <person name="Komaki H."/>
            <person name="Tamura T."/>
        </authorList>
    </citation>
    <scope>NUCLEOTIDE SEQUENCE [LARGE SCALE GENOMIC DNA]</scope>
    <source>
        <strain evidence="3 4">NBRC 108639</strain>
    </source>
</reference>
<feature type="region of interest" description="Disordered" evidence="1">
    <location>
        <begin position="86"/>
        <end position="208"/>
    </location>
</feature>
<dbReference type="RefSeq" id="WP_218579041.1">
    <property type="nucleotide sequence ID" value="NZ_BAABGO010000001.1"/>
</dbReference>
<evidence type="ECO:0000256" key="2">
    <source>
        <dbReference type="SAM" id="Phobius"/>
    </source>
</evidence>
<gene>
    <name evidence="3" type="ORF">Phou_036480</name>
</gene>
<keyword evidence="4" id="KW-1185">Reference proteome</keyword>
<keyword evidence="2" id="KW-0812">Transmembrane</keyword>
<name>A0A6V8KAQ9_9ACTN</name>
<proteinExistence type="predicted"/>
<accession>A0A6V8KAQ9</accession>
<feature type="transmembrane region" description="Helical" evidence="2">
    <location>
        <begin position="25"/>
        <end position="43"/>
    </location>
</feature>
<reference evidence="3 4" key="2">
    <citation type="submission" date="2020-03" db="EMBL/GenBank/DDBJ databases">
        <authorList>
            <person name="Ichikawa N."/>
            <person name="Kimura A."/>
            <person name="Kitahashi Y."/>
            <person name="Uohara A."/>
        </authorList>
    </citation>
    <scope>NUCLEOTIDE SEQUENCE [LARGE SCALE GENOMIC DNA]</scope>
    <source>
        <strain evidence="3 4">NBRC 108639</strain>
    </source>
</reference>
<protein>
    <submittedName>
        <fullName evidence="3">Uncharacterized protein</fullName>
    </submittedName>
</protein>
<evidence type="ECO:0000313" key="3">
    <source>
        <dbReference type="EMBL" id="GFJ79468.1"/>
    </source>
</evidence>
<dbReference type="AlphaFoldDB" id="A0A6V8KAQ9"/>
<organism evidence="3 4">
    <name type="scientific">Phytohabitans houttuyneae</name>
    <dbReference type="NCBI Taxonomy" id="1076126"/>
    <lineage>
        <taxon>Bacteria</taxon>
        <taxon>Bacillati</taxon>
        <taxon>Actinomycetota</taxon>
        <taxon>Actinomycetes</taxon>
        <taxon>Micromonosporales</taxon>
        <taxon>Micromonosporaceae</taxon>
    </lineage>
</organism>
<dbReference type="PANTHER" id="PTHR24637">
    <property type="entry name" value="COLLAGEN"/>
    <property type="match status" value="1"/>
</dbReference>
<feature type="compositionally biased region" description="Low complexity" evidence="1">
    <location>
        <begin position="136"/>
        <end position="157"/>
    </location>
</feature>
<dbReference type="InterPro" id="IPR008160">
    <property type="entry name" value="Collagen"/>
</dbReference>